<gene>
    <name evidence="2" type="ORF">ICL16_41445</name>
</gene>
<evidence type="ECO:0000313" key="2">
    <source>
        <dbReference type="EMBL" id="MBD2778339.1"/>
    </source>
</evidence>
<protein>
    <submittedName>
        <fullName evidence="2">Putative toxin-antitoxin system toxin component, PIN family</fullName>
    </submittedName>
</protein>
<reference evidence="2" key="1">
    <citation type="submission" date="2020-09" db="EMBL/GenBank/DDBJ databases">
        <title>Iningainema tapete sp. nov. (Scytonemataceae, Cyanobacteria) from greenhouses in central Florida (USA) produces two types of nodularin with biosynthetic potential for microcystin-LR and anabaenopeptins.</title>
        <authorList>
            <person name="Berthold D.E."/>
            <person name="Lefler F.W."/>
            <person name="Huang I.-S."/>
            <person name="Abdulla H."/>
            <person name="Zimba P.V."/>
            <person name="Laughinghouse H.D. IV."/>
        </authorList>
    </citation>
    <scope>NUCLEOTIDE SEQUENCE</scope>
    <source>
        <strain evidence="2">BLCCT55</strain>
    </source>
</reference>
<dbReference type="EMBL" id="JACXAE010000126">
    <property type="protein sequence ID" value="MBD2778339.1"/>
    <property type="molecule type" value="Genomic_DNA"/>
</dbReference>
<dbReference type="Gene3D" id="3.40.50.1010">
    <property type="entry name" value="5'-nuclease"/>
    <property type="match status" value="1"/>
</dbReference>
<evidence type="ECO:0000313" key="3">
    <source>
        <dbReference type="Proteomes" id="UP000629098"/>
    </source>
</evidence>
<dbReference type="PANTHER" id="PTHR34610">
    <property type="entry name" value="SSL7007 PROTEIN"/>
    <property type="match status" value="1"/>
</dbReference>
<keyword evidence="3" id="KW-1185">Reference proteome</keyword>
<dbReference type="RefSeq" id="WP_190837897.1">
    <property type="nucleotide sequence ID" value="NZ_CAWPPI010000126.1"/>
</dbReference>
<dbReference type="AlphaFoldDB" id="A0A8J6XTT9"/>
<dbReference type="SUPFAM" id="SSF88723">
    <property type="entry name" value="PIN domain-like"/>
    <property type="match status" value="1"/>
</dbReference>
<dbReference type="PANTHER" id="PTHR34610:SF4">
    <property type="entry name" value="SLL8027 PROTEIN"/>
    <property type="match status" value="1"/>
</dbReference>
<dbReference type="Proteomes" id="UP000629098">
    <property type="component" value="Unassembled WGS sequence"/>
</dbReference>
<comment type="caution">
    <text evidence="2">The sequence shown here is derived from an EMBL/GenBank/DDBJ whole genome shotgun (WGS) entry which is preliminary data.</text>
</comment>
<feature type="domain" description="PIN" evidence="1">
    <location>
        <begin position="9"/>
        <end position="113"/>
    </location>
</feature>
<dbReference type="InterPro" id="IPR029060">
    <property type="entry name" value="PIN-like_dom_sf"/>
</dbReference>
<proteinExistence type="predicted"/>
<sequence length="189" mass="21115">MKGLCVISVDTNILFSGLGWRGSPFRCLELARNGQVVSVTCQEILAELKEKLQLKQKMSVTEAAQDVAKILSFSRLVTIDNTLEIVVNDPDDDMVLECAVVGGASHIVTGDRHLLSLNSYQDIAIVSAVQSQTTLAHLMNQGCLYAIAIYYMRHLTITTYDRSDEGFRLPSVETKWRKRQKLHIVNALY</sequence>
<dbReference type="InterPro" id="IPR002850">
    <property type="entry name" value="PIN_toxin-like"/>
</dbReference>
<accession>A0A8J6XTT9</accession>
<dbReference type="NCBIfam" id="TIGR00305">
    <property type="entry name" value="putative toxin-antitoxin system toxin component, PIN family"/>
    <property type="match status" value="1"/>
</dbReference>
<dbReference type="Pfam" id="PF13470">
    <property type="entry name" value="PIN_3"/>
    <property type="match status" value="1"/>
</dbReference>
<name>A0A8J6XTT9_9CYAN</name>
<organism evidence="2 3">
    <name type="scientific">Iningainema tapete BLCC-T55</name>
    <dbReference type="NCBI Taxonomy" id="2748662"/>
    <lineage>
        <taxon>Bacteria</taxon>
        <taxon>Bacillati</taxon>
        <taxon>Cyanobacteriota</taxon>
        <taxon>Cyanophyceae</taxon>
        <taxon>Nostocales</taxon>
        <taxon>Scytonemataceae</taxon>
        <taxon>Iningainema tapete</taxon>
    </lineage>
</organism>
<evidence type="ECO:0000259" key="1">
    <source>
        <dbReference type="Pfam" id="PF13470"/>
    </source>
</evidence>
<dbReference type="InterPro" id="IPR002716">
    <property type="entry name" value="PIN_dom"/>
</dbReference>